<sequence>MASPNVGEFRFPDFVPSLYLGLCVDEVSVQGFEENHGFLANRSKISDKPRCGNNDLEFGAEGTVASMTDRLPLEIHILIFELYRDSCPNWSLMMLGAVCRTWRSIAWSAPHLWTTLDICLSERPTDTWFQLLGEWLTRSKSLPLTIVIETLSFSIDVGDFPLFYPVIDLINQSSHRWYALQISAPSELITRLSDATCTSTSSILHRLSITCSSNIFDFPLRKAMPTKLYISGEVSQVETVTWTNLTRLHIDDISVIDALKILPLSPQLLRCSLTVYDNTAGSWLVVTSAPITHPNLQHLKFRHVDEFNASFRTFFRNITLVAIKTLVCFGKLDLTDDSTRETFVSFLERSSSHLKNLTFHGSVYAAGHDLIRVAAASPWVMRFKLHQCQESEEAIDLHAFLNAFDAHLLDHDEPISVMSQPLWPNLRSIDLSVSDTFPWELLPRLFATLSRGPDAQCRPIKLLRIRSMLPSRYAPIYYIDQSTVRELSPFASNTTFHLQIQRLGLGSSLDLWNRSREYWNVEGQTNEGP</sequence>
<feature type="domain" description="F-box" evidence="1">
    <location>
        <begin position="69"/>
        <end position="118"/>
    </location>
</feature>
<keyword evidence="3" id="KW-1185">Reference proteome</keyword>
<dbReference type="InterPro" id="IPR036047">
    <property type="entry name" value="F-box-like_dom_sf"/>
</dbReference>
<dbReference type="Gene3D" id="1.20.1280.50">
    <property type="match status" value="1"/>
</dbReference>
<gene>
    <name evidence="2" type="ORF">CVT26_007825</name>
</gene>
<dbReference type="Proteomes" id="UP000284706">
    <property type="component" value="Unassembled WGS sequence"/>
</dbReference>
<protein>
    <recommendedName>
        <fullName evidence="1">F-box domain-containing protein</fullName>
    </recommendedName>
</protein>
<reference evidence="2 3" key="1">
    <citation type="journal article" date="2018" name="Evol. Lett.">
        <title>Horizontal gene cluster transfer increased hallucinogenic mushroom diversity.</title>
        <authorList>
            <person name="Reynolds H.T."/>
            <person name="Vijayakumar V."/>
            <person name="Gluck-Thaler E."/>
            <person name="Korotkin H.B."/>
            <person name="Matheny P.B."/>
            <person name="Slot J.C."/>
        </authorList>
    </citation>
    <scope>NUCLEOTIDE SEQUENCE [LARGE SCALE GENOMIC DNA]</scope>
    <source>
        <strain evidence="2 3">SRW20</strain>
    </source>
</reference>
<dbReference type="EMBL" id="NHYE01005331">
    <property type="protein sequence ID" value="PPQ74574.1"/>
    <property type="molecule type" value="Genomic_DNA"/>
</dbReference>
<evidence type="ECO:0000313" key="2">
    <source>
        <dbReference type="EMBL" id="PPQ74574.1"/>
    </source>
</evidence>
<dbReference type="OrthoDB" id="3002815at2759"/>
<organism evidence="2 3">
    <name type="scientific">Gymnopilus dilepis</name>
    <dbReference type="NCBI Taxonomy" id="231916"/>
    <lineage>
        <taxon>Eukaryota</taxon>
        <taxon>Fungi</taxon>
        <taxon>Dikarya</taxon>
        <taxon>Basidiomycota</taxon>
        <taxon>Agaricomycotina</taxon>
        <taxon>Agaricomycetes</taxon>
        <taxon>Agaricomycetidae</taxon>
        <taxon>Agaricales</taxon>
        <taxon>Agaricineae</taxon>
        <taxon>Hymenogastraceae</taxon>
        <taxon>Gymnopilus</taxon>
    </lineage>
</organism>
<dbReference type="InParanoid" id="A0A409W7T9"/>
<dbReference type="InterPro" id="IPR001810">
    <property type="entry name" value="F-box_dom"/>
</dbReference>
<evidence type="ECO:0000313" key="3">
    <source>
        <dbReference type="Proteomes" id="UP000284706"/>
    </source>
</evidence>
<dbReference type="SUPFAM" id="SSF81383">
    <property type="entry name" value="F-box domain"/>
    <property type="match status" value="1"/>
</dbReference>
<name>A0A409W7T9_9AGAR</name>
<proteinExistence type="predicted"/>
<dbReference type="Pfam" id="PF12937">
    <property type="entry name" value="F-box-like"/>
    <property type="match status" value="1"/>
</dbReference>
<dbReference type="STRING" id="231916.A0A409W7T9"/>
<accession>A0A409W7T9</accession>
<comment type="caution">
    <text evidence="2">The sequence shown here is derived from an EMBL/GenBank/DDBJ whole genome shotgun (WGS) entry which is preliminary data.</text>
</comment>
<evidence type="ECO:0000259" key="1">
    <source>
        <dbReference type="Pfam" id="PF12937"/>
    </source>
</evidence>
<dbReference type="AlphaFoldDB" id="A0A409W7T9"/>